<accession>A0A3Q8C2H4</accession>
<keyword evidence="1" id="KW-0812">Transmembrane</keyword>
<feature type="transmembrane region" description="Helical" evidence="1">
    <location>
        <begin position="944"/>
        <end position="966"/>
    </location>
</feature>
<organism evidence="2">
    <name type="scientific">Stylonychia lemnae</name>
    <name type="common">Ciliate</name>
    <dbReference type="NCBI Taxonomy" id="5949"/>
    <lineage>
        <taxon>Eukaryota</taxon>
        <taxon>Sar</taxon>
        <taxon>Alveolata</taxon>
        <taxon>Ciliophora</taxon>
        <taxon>Intramacronucleata</taxon>
        <taxon>Spirotrichea</taxon>
        <taxon>Stichotrichia</taxon>
        <taxon>Sporadotrichida</taxon>
        <taxon>Oxytrichidae</taxon>
        <taxon>Stylonychinae</taxon>
        <taxon>Stylonychia</taxon>
    </lineage>
</organism>
<name>A0A3Q8C2H4_STYLE</name>
<dbReference type="AlphaFoldDB" id="A0A3Q8C2H4"/>
<evidence type="ECO:0000256" key="1">
    <source>
        <dbReference type="SAM" id="Phobius"/>
    </source>
</evidence>
<sequence length="1055" mass="128053">MILNLYRNADHWQFCLKLVNKSGLIISPRLNLFLDFVIIKNWLSFLWSLETKPSFFNADLNPVEPAYTYFLNPHNTLLSKFFFYIFNFNSFLSNLNKKYIIFNVFAALSVFLLKQIRCKRFKKLKLKKIQKLSLFNSSLIIKTKKYTFAKTFKNYKIFILKNYMTRNSFFTKNNFKYFLNKKIKNFKTAKNINTVFTLSNFDYFFNKKFPITSFFLNKNHFNSALSINLDSFNKDIDFFDNVDNFFSLKKFKFKIKKKIKIKSLGKFFLIKLLINDTFYLTKKKTFWNQMFTNSNNIKNDINILEFFNDNINNKLPFPKVHLATSNSNRHINYDWTRIITFFMEPFAKHFVQVKAAFNRKKRFLRRNYFNYKFSSLVGSKNSFSRFLTKKKFFALKKNFFALKTPPTLPTNLNLKTNLLFFRKLKFKNKLLYKHFFSLKKITKRKIKSEYDSSGMRTLFKNKGTRKINFIFKRTINKKLTNKKLTNKKLTNKKNFRLKKFYLLVKHEQIGLYFKRNLRLLELFLKIKRPFRLKFRKLFFFNKRKISSFKKRINRFIRFVKIKKRSSNTRRIKKLLKKKIRSATRLIIFTNFSLKQSKKKFNLLKKIKKSNSFIFFKDKKKLALLKKIKKNKKSNSFIFFHALTQRKFKKIYKNSINYYFNALLTFKKVSFFSNLTSFNFFNDAKNSLKFNYLYDFLESRIDFVFLHSFSGFLYVSDRSAISLIDNDFTYQVKKIMHTFVLKRDLQNFIIKKYTKSPNSPIFSNYNNKLDRFFAIRDIQEETTFDESYSFFDKTLFGTVVSKDFLMNPNKASLFWINSSYDWRGPEDFASYDYSLRDPSLIFSIKKLKFKPGYQNMWREARTSLKTSLNLHYRYQLRLTKFVNKFKKIIKLKAYFIFEMQLYNVLKQTRLIPDINWSVNFIQNGVVFINGFPTYNPFLQLYKNDFIQLVVDFGYYVFFRWIIVWSTLKRLKFKSKINKKLSKKDLPDDKQKSYTTPSWVLRYRFFNEDIPKHLEVDYFTLSFFLVYDLSMFSELDSTFYTQHRFPVLNMYNWKYIN</sequence>
<dbReference type="GO" id="GO:0005840">
    <property type="term" value="C:ribosome"/>
    <property type="evidence" value="ECO:0007669"/>
    <property type="project" value="UniProtKB-KW"/>
</dbReference>
<dbReference type="EMBL" id="KX524144">
    <property type="protein sequence ID" value="ASY95751.1"/>
    <property type="molecule type" value="Genomic_DNA"/>
</dbReference>
<evidence type="ECO:0000313" key="2">
    <source>
        <dbReference type="EMBL" id="ASY95751.1"/>
    </source>
</evidence>
<keyword evidence="2" id="KW-0496">Mitochondrion</keyword>
<geneLocation type="mitochondrion" evidence="2"/>
<keyword evidence="1" id="KW-1133">Transmembrane helix</keyword>
<proteinExistence type="predicted"/>
<keyword evidence="1" id="KW-0472">Membrane</keyword>
<keyword evidence="2" id="KW-0689">Ribosomal protein</keyword>
<reference evidence="2" key="1">
    <citation type="submission" date="2016-07" db="EMBL/GenBank/DDBJ databases">
        <title>Mitochondrial genome evolution in stichotrich ciliates.</title>
        <authorList>
            <person name="Chen X."/>
            <person name="Landweber L."/>
        </authorList>
    </citation>
    <scope>NUCLEOTIDE SEQUENCE</scope>
</reference>
<keyword evidence="2" id="KW-0687">Ribonucleoprotein</keyword>
<protein>
    <submittedName>
        <fullName evidence="2">Ribosomal protein S4</fullName>
    </submittedName>
</protein>
<gene>
    <name evidence="2" type="primary">rps4</name>
</gene>
<dbReference type="SUPFAM" id="SSF55174">
    <property type="entry name" value="Alpha-L RNA-binding motif"/>
    <property type="match status" value="1"/>
</dbReference>